<evidence type="ECO:0000256" key="2">
    <source>
        <dbReference type="SAM" id="SignalP"/>
    </source>
</evidence>
<protein>
    <submittedName>
        <fullName evidence="3">Putative secreted protein</fullName>
    </submittedName>
</protein>
<proteinExistence type="evidence at transcript level"/>
<sequence length="348" mass="41120">MSFCIFIFTVGFLCIIQQINGHSYEETLASYRSYAPHSDSNITKVNLVPYSSELKKTYSDEIPSEKKKDFESVLQSYISYQQPNERNRRSYNTYNRSQNRRLNSTGRVDNFKTHEMYNTNLLSARNNATWNRNVNNRSVHCCNSSNLQRRRQDGMFLNTTAPVRKINSSHNFNYGSSYPRDNRTYSSNSYNYQLNNRSHPYRINNTSLNNRWFRKKRSQPNSYYNTLSYINQEQLSKHHQAQVKYSKLRHIKKRELNNNLVVEDNSKYTLSLLKKLTTPTILSTTKQTKIKNVFMYDEVKNMHTLPQFTTLSTENKPHDDTVLIQVPPRAIHCSPRMKFANGRCRHVW</sequence>
<evidence type="ECO:0000313" key="3">
    <source>
        <dbReference type="EMBL" id="JAI52653.1"/>
    </source>
</evidence>
<accession>A0A0P4VK97</accession>
<organism evidence="3">
    <name type="scientific">Rhodnius neglectus</name>
    <dbReference type="NCBI Taxonomy" id="72488"/>
    <lineage>
        <taxon>Eukaryota</taxon>
        <taxon>Metazoa</taxon>
        <taxon>Ecdysozoa</taxon>
        <taxon>Arthropoda</taxon>
        <taxon>Hexapoda</taxon>
        <taxon>Insecta</taxon>
        <taxon>Pterygota</taxon>
        <taxon>Neoptera</taxon>
        <taxon>Paraneoptera</taxon>
        <taxon>Hemiptera</taxon>
        <taxon>Heteroptera</taxon>
        <taxon>Panheteroptera</taxon>
        <taxon>Cimicomorpha</taxon>
        <taxon>Reduviidae</taxon>
        <taxon>Triatominae</taxon>
        <taxon>Rhodnius</taxon>
    </lineage>
</organism>
<reference evidence="3" key="1">
    <citation type="journal article" date="2016" name="PLoS Negl. Trop. Dis.">
        <title>A Deep Insight into the Sialome of Rhodnius neglectus, a Vector of Chagas Disease.</title>
        <authorList>
            <person name="Santiago P.B."/>
            <person name="Assumpcao T.C."/>
            <person name="Araujo C.N."/>
            <person name="Bastos I.M."/>
            <person name="Neves D."/>
            <person name="Silva I.G."/>
            <person name="Charneau S."/>
            <person name="Queiroz R.M."/>
            <person name="Raiol T."/>
            <person name="Oliveira J.V."/>
            <person name="Sousa M.V."/>
            <person name="Calvo E."/>
            <person name="Ribeiro J.M."/>
            <person name="Santana J.M."/>
        </authorList>
    </citation>
    <scope>NUCLEOTIDE SEQUENCE</scope>
    <source>
        <tissue evidence="3">Salivary glands</tissue>
    </source>
</reference>
<feature type="signal peptide" evidence="2">
    <location>
        <begin position="1"/>
        <end position="21"/>
    </location>
</feature>
<evidence type="ECO:0000256" key="1">
    <source>
        <dbReference type="SAM" id="MobiDB-lite"/>
    </source>
</evidence>
<dbReference type="AlphaFoldDB" id="A0A0P4VK97"/>
<feature type="chain" id="PRO_5006069883" evidence="2">
    <location>
        <begin position="22"/>
        <end position="348"/>
    </location>
</feature>
<feature type="region of interest" description="Disordered" evidence="1">
    <location>
        <begin position="84"/>
        <end position="106"/>
    </location>
</feature>
<keyword evidence="2" id="KW-0732">Signal</keyword>
<name>A0A0P4VK97_9HEMI</name>
<feature type="compositionally biased region" description="Low complexity" evidence="1">
    <location>
        <begin position="90"/>
        <end position="101"/>
    </location>
</feature>
<dbReference type="EMBL" id="GDKW01003942">
    <property type="protein sequence ID" value="JAI52653.1"/>
    <property type="molecule type" value="mRNA"/>
</dbReference>